<evidence type="ECO:0000313" key="1">
    <source>
        <dbReference type="EMBL" id="BBC77420.1"/>
    </source>
</evidence>
<geneLocation type="plastid" evidence="1"/>
<proteinExistence type="predicted"/>
<organism evidence="1">
    <name type="scientific">Nitzschia sp. PL3-2</name>
    <dbReference type="NCBI Taxonomy" id="2083271"/>
    <lineage>
        <taxon>Eukaryota</taxon>
        <taxon>Sar</taxon>
        <taxon>Stramenopiles</taxon>
        <taxon>Ochrophyta</taxon>
        <taxon>Bacillariophyta</taxon>
        <taxon>Bacillariophyceae</taxon>
        <taxon>Bacillariophycidae</taxon>
        <taxon>Bacillariales</taxon>
        <taxon>Bacillariaceae</taxon>
        <taxon>Nitzschia</taxon>
    </lineage>
</organism>
<dbReference type="AlphaFoldDB" id="A0A2Z5Z9V7"/>
<dbReference type="EMBL" id="AP018504">
    <property type="protein sequence ID" value="BBC77450.1"/>
    <property type="molecule type" value="Genomic_DNA"/>
</dbReference>
<dbReference type="EMBL" id="AP018504">
    <property type="protein sequence ID" value="BBC77420.1"/>
    <property type="molecule type" value="Genomic_DNA"/>
</dbReference>
<reference evidence="1" key="1">
    <citation type="submission" date="2018-02" db="EMBL/GenBank/DDBJ databases">
        <title>Evolution and diversity of non-photosynthetic diatom plastid genomes.</title>
        <authorList>
            <person name="Kamikawa R."/>
            <person name="Ishii K."/>
        </authorList>
    </citation>
    <scope>NUCLEOTIDE SEQUENCE</scope>
    <source>
        <strain evidence="1">PL3-2</strain>
    </source>
</reference>
<sequence>MIRLPLRILYFFEKNSNNNFISLNSNSTINKKNVMDKKSMINEKNIINKNTIIYNNSIADKNNIMNLNKNNKSIRLIRLIKNNKNKFLHFIKNNKNKSLHFIKNNKNKFLHFIKKNKNTGLINLNNNNSTDLNKRNLPKRPIIRILKRNRIKEALKNFLLRFFGLFLSSTKPFVTADENSKNYTSKYHSIDDHYFNGDECSKDLANFIHGAYKENGTLRNFSSKEVIDIVGNDYNITADNFTSSEENIEKYNKIKEAAIQKDGVYCFNPKIDNKDECYCSSIKIDRGTQKEMLLTLTSIGFNLYKRFMKRMEQIKLCRSILFYQYRKRIDPTVLWLTWLEPGPCIRNYKKYPLRLSPFVAVAFWEIYRVKQCLNLFKKNIKDIKIPFIVRYYTILCIAGLNLFCANANLEAVNYYNPEEHSVWYLLDGMARTFTLESLLEYITRFMVYGLNLPDDDKNNKSTLNNNNNTKGGMKRLDRFVTLRQNDSIRISQIDEISKLKVKFFAAKFIANYVENVKNIVIDEKNFRNK</sequence>
<gene>
    <name evidence="1" type="primary">orf529_1</name>
    <name evidence="2" type="synonym">orf529_2</name>
</gene>
<name>A0A2Z5Z9V7_9STRA</name>
<evidence type="ECO:0000313" key="2">
    <source>
        <dbReference type="EMBL" id="BBC77450.1"/>
    </source>
</evidence>
<keyword evidence="1" id="KW-0934">Plastid</keyword>
<accession>A0A2Z5Z9V7</accession>
<protein>
    <submittedName>
        <fullName evidence="1">Uncharacterized protein</fullName>
    </submittedName>
</protein>